<accession>A0ABU7W4C0</accession>
<reference evidence="1 2" key="1">
    <citation type="submission" date="2024-02" db="EMBL/GenBank/DDBJ databases">
        <title>Winogradskyella poriferorum JCM 12885.</title>
        <authorList>
            <person name="Zhang D.-F."/>
            <person name="Fu Z.-Y."/>
        </authorList>
    </citation>
    <scope>NUCLEOTIDE SEQUENCE [LARGE SCALE GENOMIC DNA]</scope>
    <source>
        <strain evidence="1 2">JCM 12885</strain>
    </source>
</reference>
<name>A0ABU7W4C0_9FLAO</name>
<comment type="caution">
    <text evidence="1">The sequence shown here is derived from an EMBL/GenBank/DDBJ whole genome shotgun (WGS) entry which is preliminary data.</text>
</comment>
<proteinExistence type="predicted"/>
<dbReference type="RefSeq" id="WP_331809592.1">
    <property type="nucleotide sequence ID" value="NZ_JAZHOU010000002.1"/>
</dbReference>
<keyword evidence="2" id="KW-1185">Reference proteome</keyword>
<dbReference type="EMBL" id="JAZHOU010000002">
    <property type="protein sequence ID" value="MEF3078812.1"/>
    <property type="molecule type" value="Genomic_DNA"/>
</dbReference>
<dbReference type="Proteomes" id="UP001356704">
    <property type="component" value="Unassembled WGS sequence"/>
</dbReference>
<protein>
    <submittedName>
        <fullName evidence="1">Sensor of ECF-type sigma factor</fullName>
    </submittedName>
</protein>
<evidence type="ECO:0000313" key="1">
    <source>
        <dbReference type="EMBL" id="MEF3078812.1"/>
    </source>
</evidence>
<organism evidence="1 2">
    <name type="scientific">Winogradskyella poriferorum</name>
    <dbReference type="NCBI Taxonomy" id="307627"/>
    <lineage>
        <taxon>Bacteria</taxon>
        <taxon>Pseudomonadati</taxon>
        <taxon>Bacteroidota</taxon>
        <taxon>Flavobacteriia</taxon>
        <taxon>Flavobacteriales</taxon>
        <taxon>Flavobacteriaceae</taxon>
        <taxon>Winogradskyella</taxon>
    </lineage>
</organism>
<sequence length="151" mass="17767">MSKRLIPILILLVSFTGFAQRGGEIQEKIKAQKIAFITDKLELTSEEAQQFWPIYNAFEAKVEKIKSEDLRPLKKEMRQGDVSDKRAGEILERLTKAETEMHNARLELIEDLKTVISAKKIIRLKVAEDQFNQKLLDRLKEFRERRQNRRN</sequence>
<gene>
    <name evidence="1" type="ORF">V1468_07345</name>
</gene>
<evidence type="ECO:0000313" key="2">
    <source>
        <dbReference type="Proteomes" id="UP001356704"/>
    </source>
</evidence>